<dbReference type="SUPFAM" id="SSF56436">
    <property type="entry name" value="C-type lectin-like"/>
    <property type="match status" value="1"/>
</dbReference>
<dbReference type="GO" id="GO:0005886">
    <property type="term" value="C:plasma membrane"/>
    <property type="evidence" value="ECO:0007669"/>
    <property type="project" value="UniProtKB-SubCell"/>
</dbReference>
<proteinExistence type="predicted"/>
<comment type="subcellular location">
    <subcellularLocation>
        <location evidence="1">Cell membrane</location>
        <topology evidence="1">Single-pass type II membrane protein</topology>
    </subcellularLocation>
</comment>
<dbReference type="InterPro" id="IPR016187">
    <property type="entry name" value="CTDL_fold"/>
</dbReference>
<dbReference type="InterPro" id="IPR016186">
    <property type="entry name" value="C-type_lectin-like/link_sf"/>
</dbReference>
<dbReference type="Gene3D" id="3.10.100.10">
    <property type="entry name" value="Mannose-Binding Protein A, subunit A"/>
    <property type="match status" value="1"/>
</dbReference>
<dbReference type="SMART" id="SM00034">
    <property type="entry name" value="CLECT"/>
    <property type="match status" value="1"/>
</dbReference>
<dbReference type="GeneTree" id="ENSGT01030000239509"/>
<protein>
    <recommendedName>
        <fullName evidence="2">C-type lectin domain-containing protein</fullName>
    </recommendedName>
</protein>
<dbReference type="PROSITE" id="PS50041">
    <property type="entry name" value="C_TYPE_LECTIN_2"/>
    <property type="match status" value="1"/>
</dbReference>
<evidence type="ECO:0000259" key="2">
    <source>
        <dbReference type="PROSITE" id="PS50041"/>
    </source>
</evidence>
<sequence>HFNCKCSDHSAVFSQRDSLLCKQDCQGGWDKFGCKCYRYSREWGSWNKCRESCVTDGADLVVVDSKEEMDFISGYAEYFWLGATDEASEGMWRWVDGTFVVSSVLCVPCVIHVTRVPCLFELPLT</sequence>
<feature type="domain" description="C-type lectin" evidence="2">
    <location>
        <begin position="32"/>
        <end position="102"/>
    </location>
</feature>
<name>A0A8C4ZUU7_GADMO</name>
<dbReference type="Ensembl" id="ENSGMOT00000022111.2">
    <property type="protein sequence ID" value="ENSGMOP00000021593.2"/>
    <property type="gene ID" value="ENSGMOG00000020106.2"/>
</dbReference>
<dbReference type="InterPro" id="IPR050828">
    <property type="entry name" value="C-type_lectin/matrix_domain"/>
</dbReference>
<accession>A0A8C4ZUU7</accession>
<dbReference type="Pfam" id="PF00059">
    <property type="entry name" value="Lectin_C"/>
    <property type="match status" value="1"/>
</dbReference>
<dbReference type="OMA" id="CRESCVT"/>
<reference evidence="3" key="1">
    <citation type="submission" date="2025-08" db="UniProtKB">
        <authorList>
            <consortium name="Ensembl"/>
        </authorList>
    </citation>
    <scope>IDENTIFICATION</scope>
</reference>
<keyword evidence="4" id="KW-1185">Reference proteome</keyword>
<evidence type="ECO:0000313" key="4">
    <source>
        <dbReference type="Proteomes" id="UP000694546"/>
    </source>
</evidence>
<dbReference type="PANTHER" id="PTHR45710:SF26">
    <property type="entry name" value="RH26557P"/>
    <property type="match status" value="1"/>
</dbReference>
<reference evidence="3" key="2">
    <citation type="submission" date="2025-09" db="UniProtKB">
        <authorList>
            <consortium name="Ensembl"/>
        </authorList>
    </citation>
    <scope>IDENTIFICATION</scope>
</reference>
<dbReference type="AlphaFoldDB" id="A0A8C4ZUU7"/>
<dbReference type="InterPro" id="IPR001304">
    <property type="entry name" value="C-type_lectin-like"/>
</dbReference>
<evidence type="ECO:0000313" key="3">
    <source>
        <dbReference type="Ensembl" id="ENSGMOP00000021593.2"/>
    </source>
</evidence>
<dbReference type="Proteomes" id="UP000694546">
    <property type="component" value="Chromosome 19"/>
</dbReference>
<evidence type="ECO:0000256" key="1">
    <source>
        <dbReference type="ARBA" id="ARBA00004401"/>
    </source>
</evidence>
<organism evidence="3 4">
    <name type="scientific">Gadus morhua</name>
    <name type="common">Atlantic cod</name>
    <dbReference type="NCBI Taxonomy" id="8049"/>
    <lineage>
        <taxon>Eukaryota</taxon>
        <taxon>Metazoa</taxon>
        <taxon>Chordata</taxon>
        <taxon>Craniata</taxon>
        <taxon>Vertebrata</taxon>
        <taxon>Euteleostomi</taxon>
        <taxon>Actinopterygii</taxon>
        <taxon>Neopterygii</taxon>
        <taxon>Teleostei</taxon>
        <taxon>Neoteleostei</taxon>
        <taxon>Acanthomorphata</taxon>
        <taxon>Zeiogadaria</taxon>
        <taxon>Gadariae</taxon>
        <taxon>Gadiformes</taxon>
        <taxon>Gadoidei</taxon>
        <taxon>Gadidae</taxon>
        <taxon>Gadus</taxon>
    </lineage>
</organism>
<dbReference type="PANTHER" id="PTHR45710">
    <property type="entry name" value="C-TYPE LECTIN DOMAIN-CONTAINING PROTEIN 180"/>
    <property type="match status" value="1"/>
</dbReference>